<reference evidence="4 5" key="1">
    <citation type="journal article" date="2015" name="Sci. Rep.">
        <title>Genome of the facultative scuticociliatosis pathogen Pseudocohnilembus persalinus provides insight into its virulence through horizontal gene transfer.</title>
        <authorList>
            <person name="Xiong J."/>
            <person name="Wang G."/>
            <person name="Cheng J."/>
            <person name="Tian M."/>
            <person name="Pan X."/>
            <person name="Warren A."/>
            <person name="Jiang C."/>
            <person name="Yuan D."/>
            <person name="Miao W."/>
        </authorList>
    </citation>
    <scope>NUCLEOTIDE SEQUENCE [LARGE SCALE GENOMIC DNA]</scope>
    <source>
        <strain evidence="4">36N120E</strain>
    </source>
</reference>
<dbReference type="EMBL" id="LDAU01000082">
    <property type="protein sequence ID" value="KRX07606.1"/>
    <property type="molecule type" value="Genomic_DNA"/>
</dbReference>
<dbReference type="GO" id="GO:0000045">
    <property type="term" value="P:autophagosome assembly"/>
    <property type="evidence" value="ECO:0007669"/>
    <property type="project" value="TreeGrafter"/>
</dbReference>
<proteinExistence type="inferred from homology"/>
<comment type="similarity">
    <text evidence="1">Belongs to the ATG101 family.</text>
</comment>
<sequence length="145" mass="17066">MVSVLHKLESVKIQKLFVKDVLQALMNTIIFHRALGPIYINYVNCERLEKLTYMKCGDPKVDKDINEFVNNILLTSGNTQNKEIEGQIKIEFINEEKQGLWQIISGKHKSEKIFETWVIPLKIFNTLEEYDEVNYQLQIKQFRSC</sequence>
<dbReference type="OrthoDB" id="10259639at2759"/>
<evidence type="ECO:0000256" key="3">
    <source>
        <dbReference type="ARBA" id="ARBA00023006"/>
    </source>
</evidence>
<accession>A0A0V0QZB8</accession>
<dbReference type="Proteomes" id="UP000054937">
    <property type="component" value="Unassembled WGS sequence"/>
</dbReference>
<dbReference type="GO" id="GO:0000407">
    <property type="term" value="C:phagophore assembly site"/>
    <property type="evidence" value="ECO:0007669"/>
    <property type="project" value="TreeGrafter"/>
</dbReference>
<dbReference type="GO" id="GO:0019901">
    <property type="term" value="F:protein kinase binding"/>
    <property type="evidence" value="ECO:0007669"/>
    <property type="project" value="TreeGrafter"/>
</dbReference>
<dbReference type="GO" id="GO:1990316">
    <property type="term" value="C:Atg1/ULK1 kinase complex"/>
    <property type="evidence" value="ECO:0007669"/>
    <property type="project" value="TreeGrafter"/>
</dbReference>
<organism evidence="4 5">
    <name type="scientific">Pseudocohnilembus persalinus</name>
    <name type="common">Ciliate</name>
    <dbReference type="NCBI Taxonomy" id="266149"/>
    <lineage>
        <taxon>Eukaryota</taxon>
        <taxon>Sar</taxon>
        <taxon>Alveolata</taxon>
        <taxon>Ciliophora</taxon>
        <taxon>Intramacronucleata</taxon>
        <taxon>Oligohymenophorea</taxon>
        <taxon>Scuticociliatia</taxon>
        <taxon>Philasterida</taxon>
        <taxon>Pseudocohnilembidae</taxon>
        <taxon>Pseudocohnilembus</taxon>
    </lineage>
</organism>
<keyword evidence="5" id="KW-1185">Reference proteome</keyword>
<dbReference type="InParanoid" id="A0A0V0QZB8"/>
<evidence type="ECO:0000313" key="4">
    <source>
        <dbReference type="EMBL" id="KRX07606.1"/>
    </source>
</evidence>
<dbReference type="PANTHER" id="PTHR13292">
    <property type="entry name" value="AUTOPHAGY-RELATED PROTEIN 101"/>
    <property type="match status" value="1"/>
</dbReference>
<dbReference type="Pfam" id="PF07855">
    <property type="entry name" value="ATG101"/>
    <property type="match status" value="1"/>
</dbReference>
<evidence type="ECO:0000313" key="5">
    <source>
        <dbReference type="Proteomes" id="UP000054937"/>
    </source>
</evidence>
<evidence type="ECO:0000256" key="1">
    <source>
        <dbReference type="ARBA" id="ARBA00007130"/>
    </source>
</evidence>
<dbReference type="OMA" id="INYVNCE"/>
<evidence type="ECO:0000256" key="2">
    <source>
        <dbReference type="ARBA" id="ARBA00018874"/>
    </source>
</evidence>
<comment type="caution">
    <text evidence="4">The sequence shown here is derived from an EMBL/GenBank/DDBJ whole genome shotgun (WGS) entry which is preliminary data.</text>
</comment>
<dbReference type="AlphaFoldDB" id="A0A0V0QZB8"/>
<dbReference type="PANTHER" id="PTHR13292:SF0">
    <property type="entry name" value="AUTOPHAGY-RELATED PROTEIN 101"/>
    <property type="match status" value="1"/>
</dbReference>
<protein>
    <recommendedName>
        <fullName evidence="2">Autophagy-related protein 101</fullName>
    </recommendedName>
</protein>
<gene>
    <name evidence="4" type="ORF">PPERSA_11155</name>
</gene>
<keyword evidence="3" id="KW-0072">Autophagy</keyword>
<name>A0A0V0QZB8_PSEPJ</name>
<dbReference type="InterPro" id="IPR012445">
    <property type="entry name" value="ATG101"/>
</dbReference>